<dbReference type="InterPro" id="IPR036526">
    <property type="entry name" value="C-N_Hydrolase_sf"/>
</dbReference>
<dbReference type="InterPro" id="IPR044083">
    <property type="entry name" value="RamA-like"/>
</dbReference>
<evidence type="ECO:0000259" key="2">
    <source>
        <dbReference type="PROSITE" id="PS50263"/>
    </source>
</evidence>
<dbReference type="InterPro" id="IPR001110">
    <property type="entry name" value="UPF0012_CS"/>
</dbReference>
<accession>A0ABU5EE05</accession>
<proteinExistence type="inferred from homology"/>
<evidence type="ECO:0000313" key="3">
    <source>
        <dbReference type="EMBL" id="MDY0884397.1"/>
    </source>
</evidence>
<evidence type="ECO:0000313" key="4">
    <source>
        <dbReference type="Proteomes" id="UP001279642"/>
    </source>
</evidence>
<keyword evidence="3" id="KW-0378">Hydrolase</keyword>
<dbReference type="EMBL" id="JAXCLW010000004">
    <property type="protein sequence ID" value="MDY0884397.1"/>
    <property type="molecule type" value="Genomic_DNA"/>
</dbReference>
<dbReference type="CDD" id="cd07576">
    <property type="entry name" value="R-amidase_like"/>
    <property type="match status" value="1"/>
</dbReference>
<organism evidence="3 4">
    <name type="scientific">Dongia soli</name>
    <dbReference type="NCBI Taxonomy" id="600628"/>
    <lineage>
        <taxon>Bacteria</taxon>
        <taxon>Pseudomonadati</taxon>
        <taxon>Pseudomonadota</taxon>
        <taxon>Alphaproteobacteria</taxon>
        <taxon>Rhodospirillales</taxon>
        <taxon>Dongiaceae</taxon>
        <taxon>Dongia</taxon>
    </lineage>
</organism>
<dbReference type="Gene3D" id="3.60.110.10">
    <property type="entry name" value="Carbon-nitrogen hydrolase"/>
    <property type="match status" value="1"/>
</dbReference>
<sequence>MKVALGQTIGTPGNIAANLTLMQNLAMDAAERGADLLLLPELFLSGYNIGTLTHNLAEIADGPSAKAAGEIARNAGIAISYGYPERSAGGVYNAALIIDREGKTIANYRKTHLWGAEERALFLPGRDTVSFHLGGLYFGFMICYDIDFPEMARSFALDGVDAILAISATTKPYHAVSRHLIPARAYENRLFFIFANRTGEEHGLAYTGESCITAPDGAMLVECGEKEELAVGKIDTAAYTRFRNEHRFLADRRPDLYRA</sequence>
<reference evidence="3 4" key="1">
    <citation type="journal article" date="2016" name="Antonie Van Leeuwenhoek">
        <title>Dongia soli sp. nov., isolated from soil from Dokdo, Korea.</title>
        <authorList>
            <person name="Kim D.U."/>
            <person name="Lee H."/>
            <person name="Kim H."/>
            <person name="Kim S.G."/>
            <person name="Ka J.O."/>
        </authorList>
    </citation>
    <scope>NUCLEOTIDE SEQUENCE [LARGE SCALE GENOMIC DNA]</scope>
    <source>
        <strain evidence="3 4">D78</strain>
    </source>
</reference>
<dbReference type="SUPFAM" id="SSF56317">
    <property type="entry name" value="Carbon-nitrogen hydrolase"/>
    <property type="match status" value="1"/>
</dbReference>
<dbReference type="PANTHER" id="PTHR23088:SF27">
    <property type="entry name" value="DEAMINATED GLUTATHIONE AMIDASE"/>
    <property type="match status" value="1"/>
</dbReference>
<name>A0ABU5EE05_9PROT</name>
<dbReference type="GO" id="GO:0016787">
    <property type="term" value="F:hydrolase activity"/>
    <property type="evidence" value="ECO:0007669"/>
    <property type="project" value="UniProtKB-KW"/>
</dbReference>
<dbReference type="PANTHER" id="PTHR23088">
    <property type="entry name" value="NITRILASE-RELATED"/>
    <property type="match status" value="1"/>
</dbReference>
<evidence type="ECO:0000256" key="1">
    <source>
        <dbReference type="ARBA" id="ARBA00010613"/>
    </source>
</evidence>
<dbReference type="RefSeq" id="WP_320509461.1">
    <property type="nucleotide sequence ID" value="NZ_JAXCLW010000004.1"/>
</dbReference>
<feature type="domain" description="CN hydrolase" evidence="2">
    <location>
        <begin position="1"/>
        <end position="236"/>
    </location>
</feature>
<dbReference type="PROSITE" id="PS01227">
    <property type="entry name" value="UPF0012"/>
    <property type="match status" value="1"/>
</dbReference>
<comment type="similarity">
    <text evidence="1">Belongs to the carbon-nitrogen hydrolase superfamily. NIT1/NIT2 family.</text>
</comment>
<dbReference type="Pfam" id="PF00795">
    <property type="entry name" value="CN_hydrolase"/>
    <property type="match status" value="1"/>
</dbReference>
<dbReference type="PROSITE" id="PS50263">
    <property type="entry name" value="CN_HYDROLASE"/>
    <property type="match status" value="1"/>
</dbReference>
<dbReference type="InterPro" id="IPR003010">
    <property type="entry name" value="C-N_Hydrolase"/>
</dbReference>
<dbReference type="Proteomes" id="UP001279642">
    <property type="component" value="Unassembled WGS sequence"/>
</dbReference>
<comment type="caution">
    <text evidence="3">The sequence shown here is derived from an EMBL/GenBank/DDBJ whole genome shotgun (WGS) entry which is preliminary data.</text>
</comment>
<keyword evidence="4" id="KW-1185">Reference proteome</keyword>
<protein>
    <submittedName>
        <fullName evidence="3">Carbon-nitrogen hydrolase family protein</fullName>
    </submittedName>
</protein>
<gene>
    <name evidence="3" type="ORF">SMD27_16255</name>
</gene>